<gene>
    <name evidence="18" type="ORF">PHYPO_G00138470</name>
</gene>
<evidence type="ECO:0000256" key="14">
    <source>
        <dbReference type="SAM" id="MobiDB-lite"/>
    </source>
</evidence>
<evidence type="ECO:0000256" key="10">
    <source>
        <dbReference type="ARBA" id="ARBA00023136"/>
    </source>
</evidence>
<dbReference type="PROSITE" id="PS51225">
    <property type="entry name" value="MARVEL"/>
    <property type="match status" value="1"/>
</dbReference>
<feature type="transmembrane region" description="Helical" evidence="15">
    <location>
        <begin position="176"/>
        <end position="195"/>
    </location>
</feature>
<evidence type="ECO:0000259" key="16">
    <source>
        <dbReference type="PROSITE" id="PS51225"/>
    </source>
</evidence>
<keyword evidence="8 15" id="KW-1133">Transmembrane helix</keyword>
<dbReference type="InterPro" id="IPR008253">
    <property type="entry name" value="Marvel"/>
</dbReference>
<evidence type="ECO:0000313" key="19">
    <source>
        <dbReference type="Proteomes" id="UP000327468"/>
    </source>
</evidence>
<keyword evidence="5" id="KW-1003">Cell membrane</keyword>
<keyword evidence="9 13" id="KW-0175">Coiled coil</keyword>
<evidence type="ECO:0000256" key="4">
    <source>
        <dbReference type="ARBA" id="ARBA00022427"/>
    </source>
</evidence>
<evidence type="ECO:0000256" key="11">
    <source>
        <dbReference type="PROSITE-ProRule" id="PRU00581"/>
    </source>
</evidence>
<keyword evidence="7" id="KW-0965">Cell junction</keyword>
<evidence type="ECO:0000256" key="8">
    <source>
        <dbReference type="ARBA" id="ARBA00022989"/>
    </source>
</evidence>
<evidence type="ECO:0000256" key="12">
    <source>
        <dbReference type="PROSITE-ProRule" id="PRU01324"/>
    </source>
</evidence>
<dbReference type="Proteomes" id="UP000327468">
    <property type="component" value="Chromosome 24"/>
</dbReference>
<feature type="domain" description="OCEL" evidence="17">
    <location>
        <begin position="405"/>
        <end position="512"/>
    </location>
</feature>
<feature type="compositionally biased region" description="Basic residues" evidence="14">
    <location>
        <begin position="49"/>
        <end position="65"/>
    </location>
</feature>
<evidence type="ECO:0000256" key="3">
    <source>
        <dbReference type="ARBA" id="ARBA00009171"/>
    </source>
</evidence>
<keyword evidence="10 11" id="KW-0472">Membrane</keyword>
<reference evidence="18 19" key="1">
    <citation type="submission" date="2019-06" db="EMBL/GenBank/DDBJ databases">
        <title>A chromosome-scale genome assembly of the striped catfish, Pangasianodon hypophthalmus.</title>
        <authorList>
            <person name="Wen M."/>
            <person name="Zahm M."/>
            <person name="Roques C."/>
            <person name="Cabau C."/>
            <person name="Klopp C."/>
            <person name="Donnadieu C."/>
            <person name="Jouanno E."/>
            <person name="Avarre J.-C."/>
            <person name="Campet M."/>
            <person name="Ha T.T.T."/>
            <person name="Dugue R."/>
            <person name="Lampietro C."/>
            <person name="Louis A."/>
            <person name="Herpin A."/>
            <person name="Echchiki A."/>
            <person name="Berthelot C."/>
            <person name="Parey E."/>
            <person name="Roest-Crollius H."/>
            <person name="Braasch I."/>
            <person name="Postlethwait J."/>
            <person name="Bobe J."/>
            <person name="Montfort J."/>
            <person name="Bouchez O."/>
            <person name="Begum T."/>
            <person name="Schartl M."/>
            <person name="Guiguen Y."/>
        </authorList>
    </citation>
    <scope>NUCLEOTIDE SEQUENCE [LARGE SCALE GENOMIC DNA]</scope>
    <source>
        <strain evidence="18 19">Indonesia</strain>
        <tissue evidence="18">Blood</tissue>
    </source>
</reference>
<comment type="subcellular location">
    <subcellularLocation>
        <location evidence="1">Cell junction</location>
        <location evidence="1">Tight junction</location>
    </subcellularLocation>
    <subcellularLocation>
        <location evidence="2">Cell membrane</location>
        <topology evidence="2">Multi-pass membrane protein</topology>
    </subcellularLocation>
</comment>
<evidence type="ECO:0000256" key="9">
    <source>
        <dbReference type="ARBA" id="ARBA00023054"/>
    </source>
</evidence>
<evidence type="ECO:0000256" key="1">
    <source>
        <dbReference type="ARBA" id="ARBA00004435"/>
    </source>
</evidence>
<evidence type="ECO:0000256" key="15">
    <source>
        <dbReference type="SAM" id="Phobius"/>
    </source>
</evidence>
<sequence length="512" mass="58175">RERERERERHTHTHTHTHIYVYTHTHTHSVWSAGEQSYKHPPEDTIMPSHKHSSSSKRTPHRMSHHTFSHYPDEQLLHFYRWTSPPGVMKILSIIIIIMCVAVFACVASTLAWDYDMDGMGLGSLGMGMGGSYGTGYNYGSNMYGGGIGSGSYGYGGGYNGGYGGYYMDPTTGKGFIIAISAITFFTVLVIFILVVSRQNTTKSSRFYLATIIICAILALLMLIASVVYLVAVNPMAQGSGSMMYNMIWQLCAQYQNQPQTSGLFINQYMYRYCVVEPQEAIAIVLGFLVGIGLIILMVFAIRTRSQMNRYGRHRVLWEEPRSLNDGFSHGVEKWVTDVSGEPEAYVNGHNDHISSRNYLDQTMDTGKPLYLPGDSDTTSTTIVLKSRTRDYDTGAESADELDDTDYDSEFPPIVKESERVEYKREFDRDLMEYKRLQAELDDINTGLAEVDRELDGLQEGSPQFLDAMEEYSRLKNLKRSSEYQMKKKRSKQLKAKLALLKRRVNDYDRRP</sequence>
<evidence type="ECO:0000256" key="6">
    <source>
        <dbReference type="ARBA" id="ARBA00022692"/>
    </source>
</evidence>
<dbReference type="AlphaFoldDB" id="A0A5N5K9T4"/>
<feature type="transmembrane region" description="Helical" evidence="15">
    <location>
        <begin position="207"/>
        <end position="232"/>
    </location>
</feature>
<evidence type="ECO:0000313" key="18">
    <source>
        <dbReference type="EMBL" id="KAB5528281.1"/>
    </source>
</evidence>
<keyword evidence="19" id="KW-1185">Reference proteome</keyword>
<dbReference type="Pfam" id="PF07303">
    <property type="entry name" value="Occludin_ELL"/>
    <property type="match status" value="1"/>
</dbReference>
<protein>
    <submittedName>
        <fullName evidence="18">Uncharacterized protein</fullName>
    </submittedName>
</protein>
<evidence type="ECO:0000256" key="2">
    <source>
        <dbReference type="ARBA" id="ARBA00004651"/>
    </source>
</evidence>
<dbReference type="Gene3D" id="6.10.140.340">
    <property type="match status" value="1"/>
</dbReference>
<evidence type="ECO:0000256" key="13">
    <source>
        <dbReference type="SAM" id="Coils"/>
    </source>
</evidence>
<feature type="coiled-coil region" evidence="13">
    <location>
        <begin position="484"/>
        <end position="511"/>
    </location>
</feature>
<organism evidence="18 19">
    <name type="scientific">Pangasianodon hypophthalmus</name>
    <name type="common">Striped catfish</name>
    <name type="synonym">Helicophagus hypophthalmus</name>
    <dbReference type="NCBI Taxonomy" id="310915"/>
    <lineage>
        <taxon>Eukaryota</taxon>
        <taxon>Metazoa</taxon>
        <taxon>Chordata</taxon>
        <taxon>Craniata</taxon>
        <taxon>Vertebrata</taxon>
        <taxon>Euteleostomi</taxon>
        <taxon>Actinopterygii</taxon>
        <taxon>Neopterygii</taxon>
        <taxon>Teleostei</taxon>
        <taxon>Ostariophysi</taxon>
        <taxon>Siluriformes</taxon>
        <taxon>Pangasiidae</taxon>
        <taxon>Pangasianodon</taxon>
    </lineage>
</organism>
<comment type="similarity">
    <text evidence="3 12">Belongs to the ELL/occludin family.</text>
</comment>
<dbReference type="EMBL" id="VFJC01000025">
    <property type="protein sequence ID" value="KAB5528281.1"/>
    <property type="molecule type" value="Genomic_DNA"/>
</dbReference>
<keyword evidence="4" id="KW-0796">Tight junction</keyword>
<feature type="region of interest" description="Disordered" evidence="14">
    <location>
        <begin position="44"/>
        <end position="65"/>
    </location>
</feature>
<dbReference type="GO" id="GO:0016324">
    <property type="term" value="C:apical plasma membrane"/>
    <property type="evidence" value="ECO:0007669"/>
    <property type="project" value="TreeGrafter"/>
</dbReference>
<dbReference type="InterPro" id="IPR031176">
    <property type="entry name" value="ELL/occludin"/>
</dbReference>
<dbReference type="PROSITE" id="PS51980">
    <property type="entry name" value="OCEL"/>
    <property type="match status" value="1"/>
</dbReference>
<evidence type="ECO:0000256" key="5">
    <source>
        <dbReference type="ARBA" id="ARBA00022475"/>
    </source>
</evidence>
<accession>A0A5N5K9T4</accession>
<proteinExistence type="inferred from homology"/>
<feature type="non-terminal residue" evidence="18">
    <location>
        <position position="1"/>
    </location>
</feature>
<dbReference type="PANTHER" id="PTHR23288:SF34">
    <property type="entry name" value="OCCLUDIN B"/>
    <property type="match status" value="1"/>
</dbReference>
<dbReference type="Pfam" id="PF01284">
    <property type="entry name" value="MARVEL"/>
    <property type="match status" value="1"/>
</dbReference>
<dbReference type="InterPro" id="IPR010844">
    <property type="entry name" value="Occludin_ELL"/>
</dbReference>
<keyword evidence="6 11" id="KW-0812">Transmembrane</keyword>
<dbReference type="PANTHER" id="PTHR23288">
    <property type="entry name" value="OCCLUDIN AND RNA POLYMERASE II ELONGATION FACTOR ELL"/>
    <property type="match status" value="1"/>
</dbReference>
<dbReference type="SUPFAM" id="SSF144292">
    <property type="entry name" value="occludin/ELL-like"/>
    <property type="match status" value="1"/>
</dbReference>
<dbReference type="GO" id="GO:0005923">
    <property type="term" value="C:bicellular tight junction"/>
    <property type="evidence" value="ECO:0007669"/>
    <property type="project" value="UniProtKB-SubCell"/>
</dbReference>
<feature type="transmembrane region" description="Helical" evidence="15">
    <location>
        <begin position="91"/>
        <end position="113"/>
    </location>
</feature>
<comment type="caution">
    <text evidence="18">The sequence shown here is derived from an EMBL/GenBank/DDBJ whole genome shotgun (WGS) entry which is preliminary data.</text>
</comment>
<evidence type="ECO:0000259" key="17">
    <source>
        <dbReference type="PROSITE" id="PS51980"/>
    </source>
</evidence>
<feature type="transmembrane region" description="Helical" evidence="15">
    <location>
        <begin position="281"/>
        <end position="302"/>
    </location>
</feature>
<dbReference type="GO" id="GO:0031410">
    <property type="term" value="C:cytoplasmic vesicle"/>
    <property type="evidence" value="ECO:0007669"/>
    <property type="project" value="TreeGrafter"/>
</dbReference>
<dbReference type="GO" id="GO:0070830">
    <property type="term" value="P:bicellular tight junction assembly"/>
    <property type="evidence" value="ECO:0007669"/>
    <property type="project" value="TreeGrafter"/>
</dbReference>
<feature type="domain" description="MARVEL" evidence="16">
    <location>
        <begin position="84"/>
        <end position="306"/>
    </location>
</feature>
<evidence type="ECO:0000256" key="7">
    <source>
        <dbReference type="ARBA" id="ARBA00022949"/>
    </source>
</evidence>
<name>A0A5N5K9T4_PANHP</name>